<organism evidence="1 2">
    <name type="scientific">Mycena rosella</name>
    <name type="common">Pink bonnet</name>
    <name type="synonym">Agaricus rosellus</name>
    <dbReference type="NCBI Taxonomy" id="1033263"/>
    <lineage>
        <taxon>Eukaryota</taxon>
        <taxon>Fungi</taxon>
        <taxon>Dikarya</taxon>
        <taxon>Basidiomycota</taxon>
        <taxon>Agaricomycotina</taxon>
        <taxon>Agaricomycetes</taxon>
        <taxon>Agaricomycetidae</taxon>
        <taxon>Agaricales</taxon>
        <taxon>Marasmiineae</taxon>
        <taxon>Mycenaceae</taxon>
        <taxon>Mycena</taxon>
    </lineage>
</organism>
<keyword evidence="2" id="KW-1185">Reference proteome</keyword>
<accession>A0AAD7D9Z8</accession>
<reference evidence="1" key="1">
    <citation type="submission" date="2023-03" db="EMBL/GenBank/DDBJ databases">
        <title>Massive genome expansion in bonnet fungi (Mycena s.s.) driven by repeated elements and novel gene families across ecological guilds.</title>
        <authorList>
            <consortium name="Lawrence Berkeley National Laboratory"/>
            <person name="Harder C.B."/>
            <person name="Miyauchi S."/>
            <person name="Viragh M."/>
            <person name="Kuo A."/>
            <person name="Thoen E."/>
            <person name="Andreopoulos B."/>
            <person name="Lu D."/>
            <person name="Skrede I."/>
            <person name="Drula E."/>
            <person name="Henrissat B."/>
            <person name="Morin E."/>
            <person name="Kohler A."/>
            <person name="Barry K."/>
            <person name="LaButti K."/>
            <person name="Morin E."/>
            <person name="Salamov A."/>
            <person name="Lipzen A."/>
            <person name="Mereny Z."/>
            <person name="Hegedus B."/>
            <person name="Baldrian P."/>
            <person name="Stursova M."/>
            <person name="Weitz H."/>
            <person name="Taylor A."/>
            <person name="Grigoriev I.V."/>
            <person name="Nagy L.G."/>
            <person name="Martin F."/>
            <person name="Kauserud H."/>
        </authorList>
    </citation>
    <scope>NUCLEOTIDE SEQUENCE</scope>
    <source>
        <strain evidence="1">CBHHK067</strain>
    </source>
</reference>
<gene>
    <name evidence="1" type="ORF">B0H17DRAFT_1204121</name>
</gene>
<dbReference type="EMBL" id="JARKIE010000094">
    <property type="protein sequence ID" value="KAJ7686696.1"/>
    <property type="molecule type" value="Genomic_DNA"/>
</dbReference>
<dbReference type="Proteomes" id="UP001221757">
    <property type="component" value="Unassembled WGS sequence"/>
</dbReference>
<evidence type="ECO:0000313" key="1">
    <source>
        <dbReference type="EMBL" id="KAJ7686696.1"/>
    </source>
</evidence>
<sequence length="330" mass="37294">MPVELLHLTSTFLGCRVEVPVEGSSFNDDPSLPLEYHERADSLRALSQTCHALRLTFLPILWECWNACVEVRAPTSPTFWKALGDQLKRSSVRLAREPELLSYIRTVNVILTRYSSAEVIPLFARCLARMPNMHTLQIVYAHIAMTTALKKGFANTSLPTVRKIILPPWAHEVLRCCPEVTHVICNGDDYRGEKLVSAIAKCCKKVEIVEGFQLREPNVMKQLIKAAPNLIEIKFNQVPSQATIEGLSGFKKLSVIGLTHRTSQKALDSGSYSTALPQELQQSIEAAKVILRRKPATTKYLRIHHTTLPSYPRRRWRPVRLALIEEILLI</sequence>
<comment type="caution">
    <text evidence="1">The sequence shown here is derived from an EMBL/GenBank/DDBJ whole genome shotgun (WGS) entry which is preliminary data.</text>
</comment>
<evidence type="ECO:0000313" key="2">
    <source>
        <dbReference type="Proteomes" id="UP001221757"/>
    </source>
</evidence>
<protein>
    <submittedName>
        <fullName evidence="1">Uncharacterized protein</fullName>
    </submittedName>
</protein>
<proteinExistence type="predicted"/>
<name>A0AAD7D9Z8_MYCRO</name>
<dbReference type="AlphaFoldDB" id="A0AAD7D9Z8"/>